<dbReference type="EMBL" id="AMYD01002438">
    <property type="protein sequence ID" value="EQB49039.1"/>
    <property type="molecule type" value="Genomic_DNA"/>
</dbReference>
<dbReference type="HOGENOM" id="CLU_3359628_0_0_1"/>
<gene>
    <name evidence="1" type="ORF">CGLO_11660</name>
</gene>
<protein>
    <submittedName>
        <fullName evidence="1">Uncharacterized protein</fullName>
    </submittedName>
</protein>
<name>T0KAJ5_COLGC</name>
<evidence type="ECO:0000313" key="2">
    <source>
        <dbReference type="Proteomes" id="UP000015530"/>
    </source>
</evidence>
<proteinExistence type="predicted"/>
<dbReference type="Proteomes" id="UP000015530">
    <property type="component" value="Unassembled WGS sequence"/>
</dbReference>
<sequence length="36" mass="4245">MNGRQATIQRHMIRMRHINNLSLLPHMLDLPSAIHQ</sequence>
<organism evidence="1 2">
    <name type="scientific">Colletotrichum gloeosporioides (strain Cg-14)</name>
    <name type="common">Anthracnose fungus</name>
    <name type="synonym">Glomerella cingulata</name>
    <dbReference type="NCBI Taxonomy" id="1237896"/>
    <lineage>
        <taxon>Eukaryota</taxon>
        <taxon>Fungi</taxon>
        <taxon>Dikarya</taxon>
        <taxon>Ascomycota</taxon>
        <taxon>Pezizomycotina</taxon>
        <taxon>Sordariomycetes</taxon>
        <taxon>Hypocreomycetidae</taxon>
        <taxon>Glomerellales</taxon>
        <taxon>Glomerellaceae</taxon>
        <taxon>Colletotrichum</taxon>
        <taxon>Colletotrichum gloeosporioides species complex</taxon>
    </lineage>
</organism>
<reference evidence="2" key="1">
    <citation type="journal article" date="2013" name="Mol. Plant Microbe Interact.">
        <title>Global aspects of pacC regulation of pathogenicity genes in Colletotrichum gloeosporioides as revealed by transcriptome analysis.</title>
        <authorList>
            <person name="Alkan N."/>
            <person name="Meng X."/>
            <person name="Friedlander G."/>
            <person name="Reuveni E."/>
            <person name="Sukno S."/>
            <person name="Sherman A."/>
            <person name="Thon M."/>
            <person name="Fluhr R."/>
            <person name="Prusky D."/>
        </authorList>
    </citation>
    <scope>NUCLEOTIDE SEQUENCE [LARGE SCALE GENOMIC DNA]</scope>
    <source>
        <strain evidence="2">Cg-14</strain>
    </source>
</reference>
<accession>T0KAJ5</accession>
<comment type="caution">
    <text evidence="1">The sequence shown here is derived from an EMBL/GenBank/DDBJ whole genome shotgun (WGS) entry which is preliminary data.</text>
</comment>
<evidence type="ECO:0000313" key="1">
    <source>
        <dbReference type="EMBL" id="EQB49039.1"/>
    </source>
</evidence>
<dbReference type="AlphaFoldDB" id="T0KAJ5"/>